<proteinExistence type="predicted"/>
<dbReference type="Proteomes" id="UP000239480">
    <property type="component" value="Unassembled WGS sequence"/>
</dbReference>
<dbReference type="AlphaFoldDB" id="A0A2T0RKM3"/>
<organism evidence="2 3">
    <name type="scientific">Aliiruegeria haliotis</name>
    <dbReference type="NCBI Taxonomy" id="1280846"/>
    <lineage>
        <taxon>Bacteria</taxon>
        <taxon>Pseudomonadati</taxon>
        <taxon>Pseudomonadota</taxon>
        <taxon>Alphaproteobacteria</taxon>
        <taxon>Rhodobacterales</taxon>
        <taxon>Roseobacteraceae</taxon>
        <taxon>Aliiruegeria</taxon>
    </lineage>
</organism>
<sequence length="304" mass="33706">MLYDIRLTIGYSYPVPAVGGRHLLRLEPLERPGLQKCLTRRLTVTPEPVEWHHRRDFFGNDTVEITLASPHSECRFESVARVERHGSDRLLDVSPRPADLARYIGAARGLDPHSPHHFTGPSPRITPHVEMTHWARHATAGAATTLDTVRALGERIHEEFTFDPNATDVHTEALAAFRRREGVCQDFTHVMIACLRGVGIPAGYVSGFLRTVPPEGQPRLEGADAMHAWVRAWCGPQMGWVEYDPTNALQVSADHMVVACGRDYADVAPVRGVMRTSGEQVTRQSVDVLLVNEPDQPGSVPVIT</sequence>
<accession>A0A2T0RKM3</accession>
<dbReference type="OrthoDB" id="9804023at2"/>
<keyword evidence="2" id="KW-0645">Protease</keyword>
<dbReference type="EMBL" id="PVTD01000008">
    <property type="protein sequence ID" value="PRY21745.1"/>
    <property type="molecule type" value="Genomic_DNA"/>
</dbReference>
<protein>
    <submittedName>
        <fullName evidence="2">Transglutaminase-like putative cysteine protease</fullName>
    </submittedName>
</protein>
<evidence type="ECO:0000259" key="1">
    <source>
        <dbReference type="SMART" id="SM00460"/>
    </source>
</evidence>
<dbReference type="Pfam" id="PF01841">
    <property type="entry name" value="Transglut_core"/>
    <property type="match status" value="1"/>
</dbReference>
<dbReference type="Pfam" id="PF08379">
    <property type="entry name" value="Bact_transglu_N"/>
    <property type="match status" value="1"/>
</dbReference>
<dbReference type="PANTHER" id="PTHR33490:SF7">
    <property type="entry name" value="BLR2979 PROTEIN"/>
    <property type="match status" value="1"/>
</dbReference>
<dbReference type="GO" id="GO:0008233">
    <property type="term" value="F:peptidase activity"/>
    <property type="evidence" value="ECO:0007669"/>
    <property type="project" value="UniProtKB-KW"/>
</dbReference>
<dbReference type="RefSeq" id="WP_106206224.1">
    <property type="nucleotide sequence ID" value="NZ_PVTD01000008.1"/>
</dbReference>
<dbReference type="Gene3D" id="3.10.620.30">
    <property type="match status" value="1"/>
</dbReference>
<dbReference type="GO" id="GO:0006508">
    <property type="term" value="P:proteolysis"/>
    <property type="evidence" value="ECO:0007669"/>
    <property type="project" value="UniProtKB-KW"/>
</dbReference>
<dbReference type="SMART" id="SM00460">
    <property type="entry name" value="TGc"/>
    <property type="match status" value="1"/>
</dbReference>
<dbReference type="InterPro" id="IPR013589">
    <property type="entry name" value="Bac_transglu_N"/>
</dbReference>
<reference evidence="2 3" key="1">
    <citation type="submission" date="2018-03" db="EMBL/GenBank/DDBJ databases">
        <title>Genomic Encyclopedia of Archaeal and Bacterial Type Strains, Phase II (KMG-II): from individual species to whole genera.</title>
        <authorList>
            <person name="Goeker M."/>
        </authorList>
    </citation>
    <scope>NUCLEOTIDE SEQUENCE [LARGE SCALE GENOMIC DNA]</scope>
    <source>
        <strain evidence="2 3">DSM 29328</strain>
    </source>
</reference>
<keyword evidence="2" id="KW-0378">Hydrolase</keyword>
<feature type="domain" description="Transglutaminase-like" evidence="1">
    <location>
        <begin position="176"/>
        <end position="247"/>
    </location>
</feature>
<name>A0A2T0RKM3_9RHOB</name>
<keyword evidence="3" id="KW-1185">Reference proteome</keyword>
<gene>
    <name evidence="2" type="ORF">CLV78_10814</name>
</gene>
<dbReference type="InterPro" id="IPR038765">
    <property type="entry name" value="Papain-like_cys_pep_sf"/>
</dbReference>
<dbReference type="PANTHER" id="PTHR33490">
    <property type="entry name" value="BLR5614 PROTEIN-RELATED"/>
    <property type="match status" value="1"/>
</dbReference>
<evidence type="ECO:0000313" key="2">
    <source>
        <dbReference type="EMBL" id="PRY21745.1"/>
    </source>
</evidence>
<dbReference type="InterPro" id="IPR002931">
    <property type="entry name" value="Transglutaminase-like"/>
</dbReference>
<dbReference type="SUPFAM" id="SSF54001">
    <property type="entry name" value="Cysteine proteinases"/>
    <property type="match status" value="1"/>
</dbReference>
<comment type="caution">
    <text evidence="2">The sequence shown here is derived from an EMBL/GenBank/DDBJ whole genome shotgun (WGS) entry which is preliminary data.</text>
</comment>
<evidence type="ECO:0000313" key="3">
    <source>
        <dbReference type="Proteomes" id="UP000239480"/>
    </source>
</evidence>